<feature type="region of interest" description="Disordered" evidence="1">
    <location>
        <begin position="1"/>
        <end position="31"/>
    </location>
</feature>
<dbReference type="EMBL" id="MLJW01000013">
    <property type="protein sequence ID" value="OIR13876.1"/>
    <property type="molecule type" value="Genomic_DNA"/>
</dbReference>
<name>A0A1J5TJI8_9ZZZZ</name>
<dbReference type="AlphaFoldDB" id="A0A1J5TJI8"/>
<reference evidence="2" key="1">
    <citation type="submission" date="2016-10" db="EMBL/GenBank/DDBJ databases">
        <title>Sequence of Gallionella enrichment culture.</title>
        <authorList>
            <person name="Poehlein A."/>
            <person name="Muehling M."/>
            <person name="Daniel R."/>
        </authorList>
    </citation>
    <scope>NUCLEOTIDE SEQUENCE</scope>
</reference>
<organism evidence="2">
    <name type="scientific">mine drainage metagenome</name>
    <dbReference type="NCBI Taxonomy" id="410659"/>
    <lineage>
        <taxon>unclassified sequences</taxon>
        <taxon>metagenomes</taxon>
        <taxon>ecological metagenomes</taxon>
    </lineage>
</organism>
<comment type="caution">
    <text evidence="2">The sequence shown here is derived from an EMBL/GenBank/DDBJ whole genome shotgun (WGS) entry which is preliminary data.</text>
</comment>
<evidence type="ECO:0000256" key="1">
    <source>
        <dbReference type="SAM" id="MobiDB-lite"/>
    </source>
</evidence>
<gene>
    <name evidence="2" type="ORF">GALL_50120</name>
</gene>
<sequence length="31" mass="3446">MNPPDRQTIRRQAANAGPVSMQHQKAGEDLQ</sequence>
<proteinExistence type="predicted"/>
<evidence type="ECO:0000313" key="2">
    <source>
        <dbReference type="EMBL" id="OIR13876.1"/>
    </source>
</evidence>
<protein>
    <submittedName>
        <fullName evidence="2">Uncharacterized protein</fullName>
    </submittedName>
</protein>
<accession>A0A1J5TJI8</accession>